<dbReference type="Pfam" id="PF00067">
    <property type="entry name" value="p450"/>
    <property type="match status" value="1"/>
</dbReference>
<dbReference type="PROSITE" id="PS00086">
    <property type="entry name" value="CYTOCHROME_P450"/>
    <property type="match status" value="1"/>
</dbReference>
<evidence type="ECO:0000256" key="1">
    <source>
        <dbReference type="ARBA" id="ARBA00001971"/>
    </source>
</evidence>
<keyword evidence="7 9" id="KW-0503">Monooxygenase</keyword>
<feature type="binding site" description="axial binding residue" evidence="8">
    <location>
        <position position="380"/>
    </location>
    <ligand>
        <name>heme</name>
        <dbReference type="ChEBI" id="CHEBI:30413"/>
    </ligand>
    <ligandPart>
        <name>Fe</name>
        <dbReference type="ChEBI" id="CHEBI:18248"/>
    </ligandPart>
</feature>
<evidence type="ECO:0000256" key="7">
    <source>
        <dbReference type="ARBA" id="ARBA00023033"/>
    </source>
</evidence>
<sequence length="450" mass="51104">MRPFQMIGTNGPLILIPPHYTAEIRGDERLTFKSWLKKDFFTNYPGFDGFKPAVENSVFIDSVRMGLTQSLASVVHMLAEETKSCLTEALPPKFDEWQEINFDTRALRIIARLSSRTFLPEPLCHNEEWLRIAVEYTVDFFKAAYVMRSLPAFVRPFVHWFLPQTRKLRGEVQKAREIIMPEVIARQKQAAADIKAGKKPKKYTDAIAWVEEAAEKNSNVCDPVNGQLNYSLGAVHTTAITFINTLYNIVDSPGSVELLREELIDVLGKADGWDKTTLNSLRMMDSYMKESNRMTPASFMTVNRVADQTISLSDGTVIPKGASLTIPNTRLYDSEFYENPDVFNGRRFYDMRMQPGNESKHQFVTTADHYLPFGHGKHACPGRFFASNEIKILLAHMLLGYDWKFPKDQGRPKVVSHGLDGGTNPKARILFKARVPEVSLDLDKKGVSWP</sequence>
<dbReference type="AlphaFoldDB" id="A0A8E2JK64"/>
<dbReference type="GO" id="GO:0020037">
    <property type="term" value="F:heme binding"/>
    <property type="evidence" value="ECO:0007669"/>
    <property type="project" value="InterPro"/>
</dbReference>
<keyword evidence="11" id="KW-1185">Reference proteome</keyword>
<dbReference type="GO" id="GO:0004497">
    <property type="term" value="F:monooxygenase activity"/>
    <property type="evidence" value="ECO:0007669"/>
    <property type="project" value="UniProtKB-KW"/>
</dbReference>
<dbReference type="PRINTS" id="PR00465">
    <property type="entry name" value="EP450IV"/>
</dbReference>
<gene>
    <name evidence="10" type="ORF">K432DRAFT_344029</name>
</gene>
<accession>A0A8E2JK64</accession>
<evidence type="ECO:0000313" key="11">
    <source>
        <dbReference type="Proteomes" id="UP000250266"/>
    </source>
</evidence>
<dbReference type="InterPro" id="IPR017972">
    <property type="entry name" value="Cyt_P450_CS"/>
</dbReference>
<dbReference type="Gene3D" id="1.10.630.10">
    <property type="entry name" value="Cytochrome P450"/>
    <property type="match status" value="1"/>
</dbReference>
<evidence type="ECO:0000256" key="8">
    <source>
        <dbReference type="PIRSR" id="PIRSR602403-1"/>
    </source>
</evidence>
<dbReference type="GO" id="GO:0005506">
    <property type="term" value="F:iron ion binding"/>
    <property type="evidence" value="ECO:0007669"/>
    <property type="project" value="InterPro"/>
</dbReference>
<dbReference type="CDD" id="cd11041">
    <property type="entry name" value="CYP503A1-like"/>
    <property type="match status" value="1"/>
</dbReference>
<dbReference type="SUPFAM" id="SSF48264">
    <property type="entry name" value="Cytochrome P450"/>
    <property type="match status" value="1"/>
</dbReference>
<dbReference type="InterPro" id="IPR002403">
    <property type="entry name" value="Cyt_P450_E_grp-IV"/>
</dbReference>
<evidence type="ECO:0000256" key="3">
    <source>
        <dbReference type="ARBA" id="ARBA00022617"/>
    </source>
</evidence>
<evidence type="ECO:0000256" key="4">
    <source>
        <dbReference type="ARBA" id="ARBA00022723"/>
    </source>
</evidence>
<dbReference type="PANTHER" id="PTHR46206:SF2">
    <property type="entry name" value="CYTOCHROME P450 MONOOXYGENASE AUSG-RELATED"/>
    <property type="match status" value="1"/>
</dbReference>
<evidence type="ECO:0000256" key="5">
    <source>
        <dbReference type="ARBA" id="ARBA00023002"/>
    </source>
</evidence>
<dbReference type="OrthoDB" id="1844152at2759"/>
<comment type="similarity">
    <text evidence="2 9">Belongs to the cytochrome P450 family.</text>
</comment>
<keyword evidence="4 8" id="KW-0479">Metal-binding</keyword>
<keyword evidence="5 9" id="KW-0560">Oxidoreductase</keyword>
<keyword evidence="6 8" id="KW-0408">Iron</keyword>
<proteinExistence type="inferred from homology"/>
<dbReference type="Proteomes" id="UP000250266">
    <property type="component" value="Unassembled WGS sequence"/>
</dbReference>
<reference evidence="10 11" key="1">
    <citation type="journal article" date="2016" name="Nat. Commun.">
        <title>Ectomycorrhizal ecology is imprinted in the genome of the dominant symbiotic fungus Cenococcum geophilum.</title>
        <authorList>
            <consortium name="DOE Joint Genome Institute"/>
            <person name="Peter M."/>
            <person name="Kohler A."/>
            <person name="Ohm R.A."/>
            <person name="Kuo A."/>
            <person name="Krutzmann J."/>
            <person name="Morin E."/>
            <person name="Arend M."/>
            <person name="Barry K.W."/>
            <person name="Binder M."/>
            <person name="Choi C."/>
            <person name="Clum A."/>
            <person name="Copeland A."/>
            <person name="Grisel N."/>
            <person name="Haridas S."/>
            <person name="Kipfer T."/>
            <person name="LaButti K."/>
            <person name="Lindquist E."/>
            <person name="Lipzen A."/>
            <person name="Maire R."/>
            <person name="Meier B."/>
            <person name="Mihaltcheva S."/>
            <person name="Molinier V."/>
            <person name="Murat C."/>
            <person name="Poggeler S."/>
            <person name="Quandt C.A."/>
            <person name="Sperisen C."/>
            <person name="Tritt A."/>
            <person name="Tisserant E."/>
            <person name="Crous P.W."/>
            <person name="Henrissat B."/>
            <person name="Nehls U."/>
            <person name="Egli S."/>
            <person name="Spatafora J.W."/>
            <person name="Grigoriev I.V."/>
            <person name="Martin F.M."/>
        </authorList>
    </citation>
    <scope>NUCLEOTIDE SEQUENCE [LARGE SCALE GENOMIC DNA]</scope>
    <source>
        <strain evidence="10 11">CBS 459.81</strain>
    </source>
</reference>
<evidence type="ECO:0000313" key="10">
    <source>
        <dbReference type="EMBL" id="OCK85009.1"/>
    </source>
</evidence>
<evidence type="ECO:0000256" key="9">
    <source>
        <dbReference type="RuleBase" id="RU000461"/>
    </source>
</evidence>
<dbReference type="InterPro" id="IPR001128">
    <property type="entry name" value="Cyt_P450"/>
</dbReference>
<evidence type="ECO:0000256" key="6">
    <source>
        <dbReference type="ARBA" id="ARBA00023004"/>
    </source>
</evidence>
<dbReference type="PANTHER" id="PTHR46206">
    <property type="entry name" value="CYTOCHROME P450"/>
    <property type="match status" value="1"/>
</dbReference>
<protein>
    <submittedName>
        <fullName evidence="10">Cytochrome P450</fullName>
    </submittedName>
</protein>
<organism evidence="10 11">
    <name type="scientific">Lepidopterella palustris CBS 459.81</name>
    <dbReference type="NCBI Taxonomy" id="1314670"/>
    <lineage>
        <taxon>Eukaryota</taxon>
        <taxon>Fungi</taxon>
        <taxon>Dikarya</taxon>
        <taxon>Ascomycota</taxon>
        <taxon>Pezizomycotina</taxon>
        <taxon>Dothideomycetes</taxon>
        <taxon>Pleosporomycetidae</taxon>
        <taxon>Mytilinidiales</taxon>
        <taxon>Argynnaceae</taxon>
        <taxon>Lepidopterella</taxon>
    </lineage>
</organism>
<dbReference type="GO" id="GO:0016705">
    <property type="term" value="F:oxidoreductase activity, acting on paired donors, with incorporation or reduction of molecular oxygen"/>
    <property type="evidence" value="ECO:0007669"/>
    <property type="project" value="InterPro"/>
</dbReference>
<comment type="cofactor">
    <cofactor evidence="1 8">
        <name>heme</name>
        <dbReference type="ChEBI" id="CHEBI:30413"/>
    </cofactor>
</comment>
<name>A0A8E2JK64_9PEZI</name>
<dbReference type="EMBL" id="KV744826">
    <property type="protein sequence ID" value="OCK85009.1"/>
    <property type="molecule type" value="Genomic_DNA"/>
</dbReference>
<evidence type="ECO:0000256" key="2">
    <source>
        <dbReference type="ARBA" id="ARBA00010617"/>
    </source>
</evidence>
<keyword evidence="3 8" id="KW-0349">Heme</keyword>
<dbReference type="InterPro" id="IPR036396">
    <property type="entry name" value="Cyt_P450_sf"/>
</dbReference>